<sequence length="287" mass="33111">MRQLKITKSITNRESDSLDKYLQEIGHEELITVEEEVELAQRIRKGDRKALERLTKANLRFVVSVAKQYQNQGLSLPDLINEGNMGLIKAAEKFDETRGFKFISYAVWWIRQSILQAIAEQSRIVRLPLNQVGSVNKINRILNKFEQENERRPSIDEIAEKTDLPEDKIEDAMKVPGKHISVDAPIVDGEENSLLDLLASTDTPTTDNELVLESLREEIAEALQALNERERNVIEAFFGINQQEMTLEEIGDKYGLTRERVRQIKEKAIRRLRHNTKNKMLKTYLGQ</sequence>
<dbReference type="OrthoDB" id="9809557at2"/>
<feature type="domain" description="RNA polymerase sigma-70 region 1.2" evidence="5">
    <location>
        <begin position="16"/>
        <end position="48"/>
    </location>
</feature>
<reference evidence="9 10" key="1">
    <citation type="submission" date="2012-05" db="EMBL/GenBank/DDBJ databases">
        <authorList>
            <person name="Weinstock G."/>
            <person name="Sodergren E."/>
            <person name="Lobos E.A."/>
            <person name="Fulton L."/>
            <person name="Fulton R."/>
            <person name="Courtney L."/>
            <person name="Fronick C."/>
            <person name="O'Laughlin M."/>
            <person name="Godfrey J."/>
            <person name="Wilson R.M."/>
            <person name="Miner T."/>
            <person name="Farmer C."/>
            <person name="Delehaunty K."/>
            <person name="Cordes M."/>
            <person name="Minx P."/>
            <person name="Tomlinson C."/>
            <person name="Chen J."/>
            <person name="Wollam A."/>
            <person name="Pepin K.H."/>
            <person name="Bhonagiri V."/>
            <person name="Zhang X."/>
            <person name="Suruliraj S."/>
            <person name="Warren W."/>
            <person name="Mitreva M."/>
            <person name="Mardis E.R."/>
            <person name="Wilson R.K."/>
        </authorList>
    </citation>
    <scope>NUCLEOTIDE SEQUENCE [LARGE SCALE GENOMIC DNA]</scope>
    <source>
        <strain evidence="9 10">F0055</strain>
    </source>
</reference>
<dbReference type="InterPro" id="IPR007627">
    <property type="entry name" value="RNA_pol_sigma70_r2"/>
</dbReference>
<evidence type="ECO:0000313" key="10">
    <source>
        <dbReference type="Proteomes" id="UP000010433"/>
    </source>
</evidence>
<dbReference type="EMBL" id="AMEP01000039">
    <property type="protein sequence ID" value="EKY03308.1"/>
    <property type="molecule type" value="Genomic_DNA"/>
</dbReference>
<dbReference type="InterPro" id="IPR050239">
    <property type="entry name" value="Sigma-70_RNA_pol_init_factors"/>
</dbReference>
<dbReference type="PIRSF" id="PIRSF000770">
    <property type="entry name" value="RNA_pol_sigma-SigE/K"/>
    <property type="match status" value="1"/>
</dbReference>
<dbReference type="Gene3D" id="1.10.601.10">
    <property type="entry name" value="RNA Polymerase Primary Sigma Factor"/>
    <property type="match status" value="1"/>
</dbReference>
<keyword evidence="3" id="KW-0238">DNA-binding</keyword>
<dbReference type="InterPro" id="IPR014284">
    <property type="entry name" value="RNA_pol_sigma-70_dom"/>
</dbReference>
<dbReference type="InterPro" id="IPR036388">
    <property type="entry name" value="WH-like_DNA-bd_sf"/>
</dbReference>
<dbReference type="Pfam" id="PF04545">
    <property type="entry name" value="Sigma70_r4"/>
    <property type="match status" value="1"/>
</dbReference>
<evidence type="ECO:0000259" key="6">
    <source>
        <dbReference type="Pfam" id="PF04539"/>
    </source>
</evidence>
<dbReference type="Pfam" id="PF00140">
    <property type="entry name" value="Sigma70_r1_2"/>
    <property type="match status" value="1"/>
</dbReference>
<dbReference type="InterPro" id="IPR000943">
    <property type="entry name" value="RNA_pol_sigma70"/>
</dbReference>
<gene>
    <name evidence="9" type="ORF">HMPREF9151_00465</name>
</gene>
<dbReference type="Pfam" id="PF04539">
    <property type="entry name" value="Sigma70_r3"/>
    <property type="match status" value="1"/>
</dbReference>
<dbReference type="GO" id="GO:0006352">
    <property type="term" value="P:DNA-templated transcription initiation"/>
    <property type="evidence" value="ECO:0007669"/>
    <property type="project" value="InterPro"/>
</dbReference>
<dbReference type="InterPro" id="IPR007630">
    <property type="entry name" value="RNA_pol_sigma70_r4"/>
</dbReference>
<dbReference type="RefSeq" id="WP_009161636.1">
    <property type="nucleotide sequence ID" value="NZ_KB290972.1"/>
</dbReference>
<organism evidence="9 10">
    <name type="scientific">Hoylesella saccharolytica F0055</name>
    <dbReference type="NCBI Taxonomy" id="1127699"/>
    <lineage>
        <taxon>Bacteria</taxon>
        <taxon>Pseudomonadati</taxon>
        <taxon>Bacteroidota</taxon>
        <taxon>Bacteroidia</taxon>
        <taxon>Bacteroidales</taxon>
        <taxon>Prevotellaceae</taxon>
        <taxon>Hoylesella</taxon>
    </lineage>
</organism>
<dbReference type="HOGENOM" id="CLU_014793_3_5_10"/>
<comment type="caution">
    <text evidence="9">The sequence shown here is derived from an EMBL/GenBank/DDBJ whole genome shotgun (WGS) entry which is preliminary data.</text>
</comment>
<evidence type="ECO:0000256" key="2">
    <source>
        <dbReference type="ARBA" id="ARBA00023082"/>
    </source>
</evidence>
<evidence type="ECO:0000259" key="5">
    <source>
        <dbReference type="Pfam" id="PF00140"/>
    </source>
</evidence>
<evidence type="ECO:0000259" key="8">
    <source>
        <dbReference type="Pfam" id="PF04545"/>
    </source>
</evidence>
<name>L1NIY0_9BACT</name>
<dbReference type="InterPro" id="IPR009042">
    <property type="entry name" value="RNA_pol_sigma70_r1_2"/>
</dbReference>
<keyword evidence="4" id="KW-0804">Transcription</keyword>
<evidence type="ECO:0000259" key="7">
    <source>
        <dbReference type="Pfam" id="PF04542"/>
    </source>
</evidence>
<dbReference type="SUPFAM" id="SSF88659">
    <property type="entry name" value="Sigma3 and sigma4 domains of RNA polymerase sigma factors"/>
    <property type="match status" value="2"/>
</dbReference>
<dbReference type="InterPro" id="IPR013325">
    <property type="entry name" value="RNA_pol_sigma_r2"/>
</dbReference>
<keyword evidence="10" id="KW-1185">Reference proteome</keyword>
<feature type="domain" description="RNA polymerase sigma-70 region 4" evidence="8">
    <location>
        <begin position="222"/>
        <end position="274"/>
    </location>
</feature>
<evidence type="ECO:0000256" key="1">
    <source>
        <dbReference type="ARBA" id="ARBA00023015"/>
    </source>
</evidence>
<dbReference type="PATRIC" id="fig|1127699.3.peg.426"/>
<dbReference type="CDD" id="cd06171">
    <property type="entry name" value="Sigma70_r4"/>
    <property type="match status" value="1"/>
</dbReference>
<dbReference type="InterPro" id="IPR013324">
    <property type="entry name" value="RNA_pol_sigma_r3/r4-like"/>
</dbReference>
<proteinExistence type="predicted"/>
<dbReference type="GO" id="GO:0003677">
    <property type="term" value="F:DNA binding"/>
    <property type="evidence" value="ECO:0007669"/>
    <property type="project" value="UniProtKB-KW"/>
</dbReference>
<dbReference type="NCBIfam" id="TIGR02937">
    <property type="entry name" value="sigma70-ECF"/>
    <property type="match status" value="1"/>
</dbReference>
<dbReference type="SUPFAM" id="SSF88946">
    <property type="entry name" value="Sigma2 domain of RNA polymerase sigma factors"/>
    <property type="match status" value="1"/>
</dbReference>
<keyword evidence="1" id="KW-0805">Transcription regulation</keyword>
<dbReference type="Proteomes" id="UP000010433">
    <property type="component" value="Unassembled WGS sequence"/>
</dbReference>
<feature type="domain" description="RNA polymerase sigma-70 region 3" evidence="6">
    <location>
        <begin position="135"/>
        <end position="205"/>
    </location>
</feature>
<protein>
    <submittedName>
        <fullName evidence="9">RNA polymerase sigma factor RpoD family protein</fullName>
    </submittedName>
</protein>
<dbReference type="PANTHER" id="PTHR30603:SF47">
    <property type="entry name" value="RNA POLYMERASE SIGMA FACTOR SIGD, CHLOROPLASTIC"/>
    <property type="match status" value="1"/>
</dbReference>
<evidence type="ECO:0000256" key="3">
    <source>
        <dbReference type="ARBA" id="ARBA00023125"/>
    </source>
</evidence>
<dbReference type="Pfam" id="PF04542">
    <property type="entry name" value="Sigma70_r2"/>
    <property type="match status" value="1"/>
</dbReference>
<keyword evidence="2" id="KW-0731">Sigma factor</keyword>
<evidence type="ECO:0000256" key="4">
    <source>
        <dbReference type="ARBA" id="ARBA00023163"/>
    </source>
</evidence>
<dbReference type="GO" id="GO:0016987">
    <property type="term" value="F:sigma factor activity"/>
    <property type="evidence" value="ECO:0007669"/>
    <property type="project" value="UniProtKB-KW"/>
</dbReference>
<accession>L1NIY0</accession>
<dbReference type="PANTHER" id="PTHR30603">
    <property type="entry name" value="RNA POLYMERASE SIGMA FACTOR RPO"/>
    <property type="match status" value="1"/>
</dbReference>
<dbReference type="STRING" id="1127699.HMPREF9151_00465"/>
<feature type="domain" description="RNA polymerase sigma-70 region 2" evidence="7">
    <location>
        <begin position="56"/>
        <end position="123"/>
    </location>
</feature>
<dbReference type="InterPro" id="IPR007624">
    <property type="entry name" value="RNA_pol_sigma70_r3"/>
</dbReference>
<dbReference type="PRINTS" id="PR00046">
    <property type="entry name" value="SIGMA70FCT"/>
</dbReference>
<dbReference type="Gene3D" id="1.10.10.10">
    <property type="entry name" value="Winged helix-like DNA-binding domain superfamily/Winged helix DNA-binding domain"/>
    <property type="match status" value="2"/>
</dbReference>
<dbReference type="AlphaFoldDB" id="L1NIY0"/>
<evidence type="ECO:0000313" key="9">
    <source>
        <dbReference type="EMBL" id="EKY03308.1"/>
    </source>
</evidence>